<comment type="pathway">
    <text evidence="4">Glycan metabolism; pectin degradation; 2-dehydro-3-deoxy-D-gluconate from pectin: step 1/5.</text>
</comment>
<evidence type="ECO:0000256" key="4">
    <source>
        <dbReference type="RuleBase" id="RU000589"/>
    </source>
</evidence>
<dbReference type="Pfam" id="PF01095">
    <property type="entry name" value="Pectinesterase"/>
    <property type="match status" value="2"/>
</dbReference>
<evidence type="ECO:0000313" key="6">
    <source>
        <dbReference type="EMBL" id="KAA3929548.1"/>
    </source>
</evidence>
<dbReference type="Proteomes" id="UP000435985">
    <property type="component" value="Unassembled WGS sequence"/>
</dbReference>
<feature type="domain" description="Pectinesterase catalytic" evidence="5">
    <location>
        <begin position="138"/>
        <end position="320"/>
    </location>
</feature>
<dbReference type="EMBL" id="VWFO01000020">
    <property type="protein sequence ID" value="KAA4663222.1"/>
    <property type="molecule type" value="Genomic_DNA"/>
</dbReference>
<dbReference type="GO" id="GO:0009279">
    <property type="term" value="C:cell outer membrane"/>
    <property type="evidence" value="ECO:0007669"/>
    <property type="project" value="TreeGrafter"/>
</dbReference>
<evidence type="ECO:0000256" key="3">
    <source>
        <dbReference type="ARBA" id="ARBA00023085"/>
    </source>
</evidence>
<comment type="catalytic activity">
    <reaction evidence="4">
        <text>[(1-&gt;4)-alpha-D-galacturonosyl methyl ester](n) + n H2O = [(1-&gt;4)-alpha-D-galacturonosyl](n) + n methanol + n H(+)</text>
        <dbReference type="Rhea" id="RHEA:22380"/>
        <dbReference type="Rhea" id="RHEA-COMP:14570"/>
        <dbReference type="Rhea" id="RHEA-COMP:14573"/>
        <dbReference type="ChEBI" id="CHEBI:15377"/>
        <dbReference type="ChEBI" id="CHEBI:15378"/>
        <dbReference type="ChEBI" id="CHEBI:17790"/>
        <dbReference type="ChEBI" id="CHEBI:140522"/>
        <dbReference type="ChEBI" id="CHEBI:140523"/>
        <dbReference type="EC" id="3.1.1.11"/>
    </reaction>
</comment>
<dbReference type="GO" id="GO:0045490">
    <property type="term" value="P:pectin catabolic process"/>
    <property type="evidence" value="ECO:0007669"/>
    <property type="project" value="UniProtKB-UniRule"/>
</dbReference>
<feature type="signal peptide" evidence="4">
    <location>
        <begin position="1"/>
        <end position="23"/>
    </location>
</feature>
<dbReference type="Gene3D" id="2.160.20.10">
    <property type="entry name" value="Single-stranded right-handed beta-helix, Pectin lyase-like"/>
    <property type="match status" value="1"/>
</dbReference>
<keyword evidence="2 4" id="KW-0378">Hydrolase</keyword>
<sequence>MKKIQCILQGVILLFSLCSPVWGADGRGLIDRNHSGESNSPFQAVVARDGSGDYRTVQEAVNAAPENSKTPWCIFVKNGSYREYLFIPKTKTFIHLIGQDKDKTIIHHSLNVGGKPEATSTDIDYWRYSVHNPESDVYKYDGSVVKIEAPDFYSENISYVNDWGVDSQKGPQALAMSSQADRIAFNNCNFRSFQDTWMTTGNDTARHYVKDCWIEGAVDYFYGGGNVLAENCTFYNTRSGAIIVAPCHKEAKWGYVFRDCTIDGNEAAANVKKWGVKLGRPWHNSPKTVYIHTTMNIPISPEGWANMGAIPTLFAEYNSRDAAGNVLQLDQRKTEYEGRGENAPKGTSRAVITAEEAATYTYENIIPGTDQWNPRMMMKKLPAPEGLKIKDRRLEWKSVKDATGYIVFSGDRVVGMTRGMYLTLPQYPVMILQVCAVNQYGSLGNKAILSR</sequence>
<keyword evidence="4" id="KW-0732">Signal</keyword>
<reference evidence="8 9" key="1">
    <citation type="journal article" date="2019" name="Nat. Med.">
        <title>A library of human gut bacterial isolates paired with longitudinal multiomics data enables mechanistic microbiome research.</title>
        <authorList>
            <person name="Poyet M."/>
            <person name="Groussin M."/>
            <person name="Gibbons S.M."/>
            <person name="Avila-Pacheco J."/>
            <person name="Jiang X."/>
            <person name="Kearney S.M."/>
            <person name="Perrotta A.R."/>
            <person name="Berdy B."/>
            <person name="Zhao S."/>
            <person name="Lieberman T.D."/>
            <person name="Swanson P.K."/>
            <person name="Smith M."/>
            <person name="Roesemann S."/>
            <person name="Alexander J.E."/>
            <person name="Rich S.A."/>
            <person name="Livny J."/>
            <person name="Vlamakis H."/>
            <person name="Clish C."/>
            <person name="Bullock K."/>
            <person name="Deik A."/>
            <person name="Scott J."/>
            <person name="Pierce K.A."/>
            <person name="Xavier R.J."/>
            <person name="Alm E.J."/>
        </authorList>
    </citation>
    <scope>NUCLEOTIDE SEQUENCE [LARGE SCALE GENOMIC DNA]</scope>
    <source>
        <strain evidence="7 9">BIOML-A14</strain>
        <strain evidence="6 8">BIOML-A160</strain>
    </source>
</reference>
<comment type="similarity">
    <text evidence="1">Belongs to the pectinesterase family.</text>
</comment>
<dbReference type="Proteomes" id="UP000365824">
    <property type="component" value="Unassembled WGS sequence"/>
</dbReference>
<dbReference type="GO" id="GO:0030599">
    <property type="term" value="F:pectinesterase activity"/>
    <property type="evidence" value="ECO:0007669"/>
    <property type="project" value="UniProtKB-UniRule"/>
</dbReference>
<dbReference type="EC" id="3.1.1.11" evidence="4"/>
<dbReference type="PANTHER" id="PTHR31321:SF57">
    <property type="entry name" value="PECTINESTERASE 53-RELATED"/>
    <property type="match status" value="1"/>
</dbReference>
<evidence type="ECO:0000313" key="9">
    <source>
        <dbReference type="Proteomes" id="UP000435985"/>
    </source>
</evidence>
<dbReference type="PANTHER" id="PTHR31321">
    <property type="entry name" value="ACYL-COA THIOESTER HYDROLASE YBHC-RELATED"/>
    <property type="match status" value="1"/>
</dbReference>
<dbReference type="InterPro" id="IPR012334">
    <property type="entry name" value="Pectin_lyas_fold"/>
</dbReference>
<dbReference type="InterPro" id="IPR011050">
    <property type="entry name" value="Pectin_lyase_fold/virulence"/>
</dbReference>
<gene>
    <name evidence="7" type="ORF">F3B98_15810</name>
    <name evidence="6" type="ORF">F3F25_08290</name>
</gene>
<evidence type="ECO:0000259" key="5">
    <source>
        <dbReference type="Pfam" id="PF01095"/>
    </source>
</evidence>
<dbReference type="GO" id="GO:0042545">
    <property type="term" value="P:cell wall modification"/>
    <property type="evidence" value="ECO:0007669"/>
    <property type="project" value="UniProtKB-UniRule"/>
</dbReference>
<dbReference type="UniPathway" id="UPA00545">
    <property type="reaction ID" value="UER00823"/>
</dbReference>
<dbReference type="PROSITE" id="PS00800">
    <property type="entry name" value="PECTINESTERASE_1"/>
    <property type="match status" value="1"/>
</dbReference>
<dbReference type="InterPro" id="IPR018040">
    <property type="entry name" value="Pectinesterase_Tyr_AS"/>
</dbReference>
<dbReference type="AlphaFoldDB" id="A0A139L7C0"/>
<evidence type="ECO:0000313" key="7">
    <source>
        <dbReference type="EMBL" id="KAA4663222.1"/>
    </source>
</evidence>
<feature type="domain" description="Pectinesterase catalytic" evidence="5">
    <location>
        <begin position="44"/>
        <end position="113"/>
    </location>
</feature>
<evidence type="ECO:0000256" key="1">
    <source>
        <dbReference type="ARBA" id="ARBA00008891"/>
    </source>
</evidence>
<dbReference type="EMBL" id="VWLB01000010">
    <property type="protein sequence ID" value="KAA3929548.1"/>
    <property type="molecule type" value="Genomic_DNA"/>
</dbReference>
<dbReference type="InterPro" id="IPR000070">
    <property type="entry name" value="Pectinesterase_cat"/>
</dbReference>
<evidence type="ECO:0000313" key="8">
    <source>
        <dbReference type="Proteomes" id="UP000365824"/>
    </source>
</evidence>
<protein>
    <recommendedName>
        <fullName evidence="4">Pectinesterase</fullName>
        <ecNumber evidence="4">3.1.1.11</ecNumber>
    </recommendedName>
</protein>
<organism evidence="6 8">
    <name type="scientific">Bacteroides ovatus</name>
    <dbReference type="NCBI Taxonomy" id="28116"/>
    <lineage>
        <taxon>Bacteria</taxon>
        <taxon>Pseudomonadati</taxon>
        <taxon>Bacteroidota</taxon>
        <taxon>Bacteroidia</taxon>
        <taxon>Bacteroidales</taxon>
        <taxon>Bacteroidaceae</taxon>
        <taxon>Bacteroides</taxon>
    </lineage>
</organism>
<evidence type="ECO:0000256" key="2">
    <source>
        <dbReference type="ARBA" id="ARBA00022801"/>
    </source>
</evidence>
<proteinExistence type="inferred from homology"/>
<dbReference type="RefSeq" id="WP_004309425.1">
    <property type="nucleotide sequence ID" value="NZ_CAXTIO010000003.1"/>
</dbReference>
<accession>A0A139L7C0</accession>
<name>A0A139L7C0_BACOV</name>
<feature type="chain" id="PRO_5042653549" description="Pectinesterase" evidence="4">
    <location>
        <begin position="24"/>
        <end position="451"/>
    </location>
</feature>
<comment type="caution">
    <text evidence="6">The sequence shown here is derived from an EMBL/GenBank/DDBJ whole genome shotgun (WGS) entry which is preliminary data.</text>
</comment>
<keyword evidence="3 4" id="KW-0063">Aspartyl esterase</keyword>
<dbReference type="SUPFAM" id="SSF51126">
    <property type="entry name" value="Pectin lyase-like"/>
    <property type="match status" value="1"/>
</dbReference>